<dbReference type="InterPro" id="IPR040255">
    <property type="entry name" value="Non-specific_endonuclease"/>
</dbReference>
<keyword evidence="4 9" id="KW-0479">Metal-binding</keyword>
<gene>
    <name evidence="15" type="ORF">E5672_05850</name>
</gene>
<sequence>MKRLVAVSLAVSFAFSAFSAAAENCVFSCPIGLNGQTITRSIYTLNNNPQTKFANWVAYHVTPETIDGPSRSRNWKADPELSEESTLEPNDYKGAWRSIGTDRGHQVPLASFSNSPDWRELNYLSNITPQDSDLNQGPWVKLENAVRSFVRTGQDVYVVSGPLYEWFFASLPDADEIHNIPSGYFKVIVTEINGLIEASAFIMQQSAARSDNYCTTQVTIDEVEARTGLNIMPVLSGETEVHVESTIGGLALQLGCS</sequence>
<feature type="domain" description="DNA/RNA non-specific endonuclease/pyrophosphatase/phosphodiesterase" evidence="14">
    <location>
        <begin position="39"/>
        <end position="238"/>
    </location>
</feature>
<feature type="region of interest" description="Disordered" evidence="11">
    <location>
        <begin position="68"/>
        <end position="87"/>
    </location>
</feature>
<organism evidence="15 16">
    <name type="scientific">Alteromonas portus</name>
    <dbReference type="NCBI Taxonomy" id="2565549"/>
    <lineage>
        <taxon>Bacteria</taxon>
        <taxon>Pseudomonadati</taxon>
        <taxon>Pseudomonadota</taxon>
        <taxon>Gammaproteobacteria</taxon>
        <taxon>Alteromonadales</taxon>
        <taxon>Alteromonadaceae</taxon>
        <taxon>Alteromonas/Salinimonas group</taxon>
        <taxon>Alteromonas</taxon>
    </lineage>
</organism>
<dbReference type="GO" id="GO:0046872">
    <property type="term" value="F:metal ion binding"/>
    <property type="evidence" value="ECO:0007669"/>
    <property type="project" value="UniProtKB-KW"/>
</dbReference>
<dbReference type="PANTHER" id="PTHR13966:SF5">
    <property type="entry name" value="ENDONUCLEASE G, MITOCHONDRIAL"/>
    <property type="match status" value="1"/>
</dbReference>
<evidence type="ECO:0000256" key="12">
    <source>
        <dbReference type="SAM" id="SignalP"/>
    </source>
</evidence>
<name>A0A4U0ZPU9_9ALTE</name>
<evidence type="ECO:0000313" key="15">
    <source>
        <dbReference type="EMBL" id="TKB04322.1"/>
    </source>
</evidence>
<evidence type="ECO:0000256" key="2">
    <source>
        <dbReference type="ARBA" id="ARBA00010052"/>
    </source>
</evidence>
<evidence type="ECO:0000256" key="4">
    <source>
        <dbReference type="ARBA" id="ARBA00022723"/>
    </source>
</evidence>
<dbReference type="Proteomes" id="UP000305471">
    <property type="component" value="Unassembled WGS sequence"/>
</dbReference>
<keyword evidence="3 10" id="KW-0540">Nuclease</keyword>
<dbReference type="PANTHER" id="PTHR13966">
    <property type="entry name" value="ENDONUCLEASE RELATED"/>
    <property type="match status" value="1"/>
</dbReference>
<dbReference type="OrthoDB" id="9811262at2"/>
<evidence type="ECO:0000259" key="13">
    <source>
        <dbReference type="SMART" id="SM00477"/>
    </source>
</evidence>
<evidence type="ECO:0000256" key="7">
    <source>
        <dbReference type="ARBA" id="ARBA00022842"/>
    </source>
</evidence>
<evidence type="ECO:0000313" key="16">
    <source>
        <dbReference type="Proteomes" id="UP000305471"/>
    </source>
</evidence>
<comment type="cofactor">
    <cofactor evidence="1 10">
        <name>Mg(2+)</name>
        <dbReference type="ChEBI" id="CHEBI:18420"/>
    </cofactor>
</comment>
<reference evidence="15 16" key="1">
    <citation type="submission" date="2019-04" db="EMBL/GenBank/DDBJ databases">
        <title>Alteromonas portus sp. nov., an alginate lyase-excreting marine bacterium.</title>
        <authorList>
            <person name="Huang H."/>
            <person name="Mo K."/>
            <person name="Bao S."/>
        </authorList>
    </citation>
    <scope>NUCLEOTIDE SEQUENCE [LARGE SCALE GENOMIC DNA]</scope>
    <source>
        <strain evidence="15 16">HB161718</strain>
    </source>
</reference>
<dbReference type="SMART" id="SM00477">
    <property type="entry name" value="NUC"/>
    <property type="match status" value="1"/>
</dbReference>
<feature type="active site" description="Proton acceptor" evidence="8">
    <location>
        <position position="105"/>
    </location>
</feature>
<keyword evidence="6 10" id="KW-0378">Hydrolase</keyword>
<dbReference type="EMBL" id="SWCO01000002">
    <property type="protein sequence ID" value="TKB04322.1"/>
    <property type="molecule type" value="Genomic_DNA"/>
</dbReference>
<dbReference type="Pfam" id="PF01223">
    <property type="entry name" value="Endonuclease_NS"/>
    <property type="match status" value="1"/>
</dbReference>
<feature type="chain" id="PRO_5020586583" description="Endonuclease" evidence="12">
    <location>
        <begin position="23"/>
        <end position="257"/>
    </location>
</feature>
<keyword evidence="7" id="KW-0460">Magnesium</keyword>
<dbReference type="AlphaFoldDB" id="A0A4U0ZPU9"/>
<dbReference type="PROSITE" id="PS01070">
    <property type="entry name" value="NUCLEASE_NON_SPEC"/>
    <property type="match status" value="1"/>
</dbReference>
<accession>A0A4U0ZPU9</accession>
<evidence type="ECO:0000256" key="6">
    <source>
        <dbReference type="ARBA" id="ARBA00022801"/>
    </source>
</evidence>
<dbReference type="GO" id="GO:0004519">
    <property type="term" value="F:endonuclease activity"/>
    <property type="evidence" value="ECO:0007669"/>
    <property type="project" value="UniProtKB-UniRule"/>
</dbReference>
<dbReference type="SMART" id="SM00892">
    <property type="entry name" value="Endonuclease_NS"/>
    <property type="match status" value="1"/>
</dbReference>
<dbReference type="CDD" id="cd00091">
    <property type="entry name" value="NUC"/>
    <property type="match status" value="1"/>
</dbReference>
<feature type="signal peptide" evidence="12">
    <location>
        <begin position="1"/>
        <end position="22"/>
    </location>
</feature>
<dbReference type="GO" id="GO:0003676">
    <property type="term" value="F:nucleic acid binding"/>
    <property type="evidence" value="ECO:0007669"/>
    <property type="project" value="InterPro"/>
</dbReference>
<evidence type="ECO:0000256" key="1">
    <source>
        <dbReference type="ARBA" id="ARBA00001946"/>
    </source>
</evidence>
<dbReference type="InterPro" id="IPR044925">
    <property type="entry name" value="His-Me_finger_sf"/>
</dbReference>
<dbReference type="SUPFAM" id="SSF54060">
    <property type="entry name" value="His-Me finger endonucleases"/>
    <property type="match status" value="1"/>
</dbReference>
<dbReference type="InterPro" id="IPR020821">
    <property type="entry name" value="ENPP1-3/EXOG-like_nuc-like"/>
</dbReference>
<evidence type="ECO:0000259" key="14">
    <source>
        <dbReference type="SMART" id="SM00892"/>
    </source>
</evidence>
<proteinExistence type="inferred from homology"/>
<feature type="domain" description="ENPP1-3/EXOG-like endonuclease/phosphodiesterase" evidence="13">
    <location>
        <begin position="40"/>
        <end position="238"/>
    </location>
</feature>
<keyword evidence="5 10" id="KW-0255">Endonuclease</keyword>
<dbReference type="InterPro" id="IPR044929">
    <property type="entry name" value="DNA/RNA_non-sp_Endonuclease_sf"/>
</dbReference>
<comment type="similarity">
    <text evidence="2 10">Belongs to the DNA/RNA non-specific endonuclease family.</text>
</comment>
<evidence type="ECO:0000256" key="9">
    <source>
        <dbReference type="PIRSR" id="PIRSR640255-2"/>
    </source>
</evidence>
<evidence type="ECO:0000256" key="10">
    <source>
        <dbReference type="RuleBase" id="RU366055"/>
    </source>
</evidence>
<dbReference type="Gene3D" id="3.40.570.10">
    <property type="entry name" value="Extracellular Endonuclease, subunit A"/>
    <property type="match status" value="1"/>
</dbReference>
<dbReference type="InterPro" id="IPR018524">
    <property type="entry name" value="DNA/RNA_endonuclease_AS"/>
</dbReference>
<dbReference type="RefSeq" id="WP_136781337.1">
    <property type="nucleotide sequence ID" value="NZ_SWCO01000002.1"/>
</dbReference>
<dbReference type="InterPro" id="IPR001604">
    <property type="entry name" value="Endo_G_ENPP1-like_dom"/>
</dbReference>
<keyword evidence="12" id="KW-0732">Signal</keyword>
<feature type="binding site" evidence="9">
    <location>
        <position position="135"/>
    </location>
    <ligand>
        <name>Mg(2+)</name>
        <dbReference type="ChEBI" id="CHEBI:18420"/>
        <note>catalytic</note>
    </ligand>
</feature>
<dbReference type="GO" id="GO:0016787">
    <property type="term" value="F:hydrolase activity"/>
    <property type="evidence" value="ECO:0007669"/>
    <property type="project" value="UniProtKB-KW"/>
</dbReference>
<evidence type="ECO:0000256" key="11">
    <source>
        <dbReference type="SAM" id="MobiDB-lite"/>
    </source>
</evidence>
<comment type="caution">
    <text evidence="15">The sequence shown here is derived from an EMBL/GenBank/DDBJ whole genome shotgun (WGS) entry which is preliminary data.</text>
</comment>
<protein>
    <recommendedName>
        <fullName evidence="10">Endonuclease</fullName>
        <ecNumber evidence="10">3.1.30.-</ecNumber>
    </recommendedName>
</protein>
<evidence type="ECO:0000256" key="5">
    <source>
        <dbReference type="ARBA" id="ARBA00022759"/>
    </source>
</evidence>
<dbReference type="EC" id="3.1.30.-" evidence="10"/>
<evidence type="ECO:0000256" key="8">
    <source>
        <dbReference type="PIRSR" id="PIRSR640255-1"/>
    </source>
</evidence>
<evidence type="ECO:0000256" key="3">
    <source>
        <dbReference type="ARBA" id="ARBA00022722"/>
    </source>
</evidence>
<keyword evidence="16" id="KW-1185">Reference proteome</keyword>